<dbReference type="Pfam" id="PF02493">
    <property type="entry name" value="MORN"/>
    <property type="match status" value="4"/>
</dbReference>
<comment type="subunit">
    <text evidence="6">Interacts with MYO3A.</text>
</comment>
<dbReference type="GO" id="GO:0032420">
    <property type="term" value="C:stereocilium"/>
    <property type="evidence" value="ECO:0007669"/>
    <property type="project" value="UniProtKB-SubCell"/>
</dbReference>
<dbReference type="GO" id="GO:0032433">
    <property type="term" value="C:filopodium tip"/>
    <property type="evidence" value="ECO:0007669"/>
    <property type="project" value="UniProtKB-SubCell"/>
</dbReference>
<evidence type="ECO:0000256" key="7">
    <source>
        <dbReference type="ARBA" id="ARBA00039855"/>
    </source>
</evidence>
<dbReference type="AlphaFoldDB" id="A0A834FS38"/>
<dbReference type="InterPro" id="IPR003409">
    <property type="entry name" value="MORN"/>
</dbReference>
<dbReference type="EMBL" id="WKFB01000006">
    <property type="protein sequence ID" value="KAF6739468.1"/>
    <property type="molecule type" value="Genomic_DNA"/>
</dbReference>
<evidence type="ECO:0000256" key="5">
    <source>
        <dbReference type="ARBA" id="ARBA00037780"/>
    </source>
</evidence>
<comment type="caution">
    <text evidence="8">The sequence shown here is derived from an EMBL/GenBank/DDBJ whole genome shotgun (WGS) entry which is preliminary data.</text>
</comment>
<evidence type="ECO:0000313" key="8">
    <source>
        <dbReference type="EMBL" id="KAF6739468.1"/>
    </source>
</evidence>
<gene>
    <name evidence="8" type="ORF">FQA47_018295</name>
</gene>
<accession>A0A834FS38</accession>
<evidence type="ECO:0000256" key="6">
    <source>
        <dbReference type="ARBA" id="ARBA00038723"/>
    </source>
</evidence>
<evidence type="ECO:0000256" key="3">
    <source>
        <dbReference type="ARBA" id="ARBA00022737"/>
    </source>
</evidence>
<evidence type="ECO:0000256" key="1">
    <source>
        <dbReference type="ARBA" id="ARBA00004495"/>
    </source>
</evidence>
<dbReference type="PANTHER" id="PTHR46614">
    <property type="entry name" value="MORN REPEAT-CONTAINING PROTEIN 4"/>
    <property type="match status" value="1"/>
</dbReference>
<dbReference type="SMART" id="SM00698">
    <property type="entry name" value="MORN"/>
    <property type="match status" value="4"/>
</dbReference>
<dbReference type="GO" id="GO:0048678">
    <property type="term" value="P:response to axon injury"/>
    <property type="evidence" value="ECO:0007669"/>
    <property type="project" value="TreeGrafter"/>
</dbReference>
<dbReference type="Proteomes" id="UP000646548">
    <property type="component" value="Unassembled WGS sequence"/>
</dbReference>
<proteinExistence type="predicted"/>
<reference evidence="8" key="1">
    <citation type="journal article" name="BMC Genomics">
        <title>Long-read sequencing and de novo genome assembly of marine medaka (Oryzias melastigma).</title>
        <authorList>
            <person name="Liang P."/>
            <person name="Saqib H.S.A."/>
            <person name="Ni X."/>
            <person name="Shen Y."/>
        </authorList>
    </citation>
    <scope>NUCLEOTIDE SEQUENCE</scope>
    <source>
        <strain evidence="8">Bigg-433</strain>
    </source>
</reference>
<sequence length="257" mass="27027">MTLTRGSFTYSSGEEYHGEWREGLRHGLGQLTFSDGTCYTGQFENGLFNGCGVLVFPDGSRYEGDFAQGKFQGVGVFTRFDGMKFEGEFKRGCVDGFGLLTFAHARGGGSHEGLFESSQLARRGSSHGAVQRAQAAAAKARALAISASSSVPTTQCQQTAADPERSEWLAIREGRSSSPIQSEVADVRLFIPSLKADSGLAAHTVSAGIPSSPVHAVLKGGPAPKSFGHVWRGSARGILIRASCSRAATHAASPAPS</sequence>
<dbReference type="InterPro" id="IPR052315">
    <property type="entry name" value="MORN4"/>
</dbReference>
<comment type="function">
    <text evidence="5">Plays a role in promoting axonal degeneration following neuronal injury by toxic insult or trauma.</text>
</comment>
<organism evidence="8 9">
    <name type="scientific">Oryzias melastigma</name>
    <name type="common">Marine medaka</name>
    <dbReference type="NCBI Taxonomy" id="30732"/>
    <lineage>
        <taxon>Eukaryota</taxon>
        <taxon>Metazoa</taxon>
        <taxon>Chordata</taxon>
        <taxon>Craniata</taxon>
        <taxon>Vertebrata</taxon>
        <taxon>Euteleostomi</taxon>
        <taxon>Actinopterygii</taxon>
        <taxon>Neopterygii</taxon>
        <taxon>Teleostei</taxon>
        <taxon>Neoteleostei</taxon>
        <taxon>Acanthomorphata</taxon>
        <taxon>Ovalentaria</taxon>
        <taxon>Atherinomorphae</taxon>
        <taxon>Beloniformes</taxon>
        <taxon>Adrianichthyidae</taxon>
        <taxon>Oryziinae</taxon>
        <taxon>Oryzias</taxon>
    </lineage>
</organism>
<dbReference type="Gene3D" id="2.20.110.10">
    <property type="entry name" value="Histone H3 K4-specific methyltransferase SET7/9 N-terminal domain"/>
    <property type="match status" value="2"/>
</dbReference>
<evidence type="ECO:0000313" key="9">
    <source>
        <dbReference type="Proteomes" id="UP000646548"/>
    </source>
</evidence>
<evidence type="ECO:0000256" key="2">
    <source>
        <dbReference type="ARBA" id="ARBA00004645"/>
    </source>
</evidence>
<dbReference type="PANTHER" id="PTHR46614:SF1">
    <property type="entry name" value="MORN REPEAT-CONTAINING PROTEIN 4"/>
    <property type="match status" value="1"/>
</dbReference>
<keyword evidence="3" id="KW-0677">Repeat</keyword>
<evidence type="ECO:0000256" key="4">
    <source>
        <dbReference type="ARBA" id="ARBA00023273"/>
    </source>
</evidence>
<protein>
    <recommendedName>
        <fullName evidence="7">MORN repeat-containing protein 4</fullName>
    </recommendedName>
</protein>
<keyword evidence="4" id="KW-0966">Cell projection</keyword>
<name>A0A834FS38_ORYME</name>
<comment type="subcellular location">
    <subcellularLocation>
        <location evidence="1">Cell projection</location>
        <location evidence="1">Filopodium tip</location>
    </subcellularLocation>
    <subcellularLocation>
        <location evidence="2">Cell projection</location>
        <location evidence="2">Stereocilium</location>
    </subcellularLocation>
</comment>
<dbReference type="SUPFAM" id="SSF82185">
    <property type="entry name" value="Histone H3 K4-specific methyltransferase SET7/9 N-terminal domain"/>
    <property type="match status" value="1"/>
</dbReference>